<dbReference type="AlphaFoldDB" id="A0A1H5ZM14"/>
<dbReference type="Gene3D" id="3.40.50.410">
    <property type="entry name" value="von Willebrand factor, type A domain"/>
    <property type="match status" value="1"/>
</dbReference>
<feature type="region of interest" description="Disordered" evidence="1">
    <location>
        <begin position="1"/>
        <end position="68"/>
    </location>
</feature>
<dbReference type="Pfam" id="PF05762">
    <property type="entry name" value="VWA_CoxE"/>
    <property type="match status" value="1"/>
</dbReference>
<feature type="region of interest" description="Disordered" evidence="1">
    <location>
        <begin position="153"/>
        <end position="238"/>
    </location>
</feature>
<accession>A0A1H5ZM14</accession>
<evidence type="ECO:0000313" key="4">
    <source>
        <dbReference type="Proteomes" id="UP000236740"/>
    </source>
</evidence>
<feature type="compositionally biased region" description="Basic and acidic residues" evidence="1">
    <location>
        <begin position="203"/>
        <end position="238"/>
    </location>
</feature>
<dbReference type="KEGG" id="hlm:DV707_10435"/>
<proteinExistence type="predicted"/>
<dbReference type="GeneID" id="39858511"/>
<evidence type="ECO:0000313" key="2">
    <source>
        <dbReference type="EMBL" id="QCC48040.1"/>
    </source>
</evidence>
<reference evidence="2 5" key="2">
    <citation type="journal article" date="2019" name="Nat. Commun.">
        <title>A new type of DNA phosphorothioation-based antiviral system in archaea.</title>
        <authorList>
            <person name="Xiong L."/>
            <person name="Liu S."/>
            <person name="Chen S."/>
            <person name="Xiao Y."/>
            <person name="Zhu B."/>
            <person name="Gao Y."/>
            <person name="Zhang Y."/>
            <person name="Chen B."/>
            <person name="Luo J."/>
            <person name="Deng Z."/>
            <person name="Chen X."/>
            <person name="Wang L."/>
            <person name="Chen S."/>
        </authorList>
    </citation>
    <scope>NUCLEOTIDE SEQUENCE [LARGE SCALE GENOMIC DNA]</scope>
    <source>
        <strain evidence="2 5">CGMCC 1.10331</strain>
    </source>
</reference>
<dbReference type="Proteomes" id="UP000296733">
    <property type="component" value="Chromosome"/>
</dbReference>
<dbReference type="PANTHER" id="PTHR39338">
    <property type="entry name" value="BLL5662 PROTEIN-RELATED"/>
    <property type="match status" value="1"/>
</dbReference>
<dbReference type="OrthoDB" id="205257at2157"/>
<reference evidence="3 4" key="1">
    <citation type="submission" date="2016-10" db="EMBL/GenBank/DDBJ databases">
        <authorList>
            <person name="de Groot N.N."/>
        </authorList>
    </citation>
    <scope>NUCLEOTIDE SEQUENCE [LARGE SCALE GENOMIC DNA]</scope>
    <source>
        <strain evidence="3 4">CGMCC 1.10331</strain>
    </source>
</reference>
<dbReference type="InterPro" id="IPR008912">
    <property type="entry name" value="Uncharacterised_CoxE"/>
</dbReference>
<dbReference type="Proteomes" id="UP000236740">
    <property type="component" value="Unassembled WGS sequence"/>
</dbReference>
<dbReference type="PANTHER" id="PTHR39338:SF6">
    <property type="entry name" value="BLL5662 PROTEIN"/>
    <property type="match status" value="1"/>
</dbReference>
<feature type="compositionally biased region" description="Polar residues" evidence="1">
    <location>
        <begin position="176"/>
        <end position="187"/>
    </location>
</feature>
<name>A0A1H5ZM14_9EURY</name>
<keyword evidence="4" id="KW-1185">Reference proteome</keyword>
<evidence type="ECO:0000313" key="5">
    <source>
        <dbReference type="Proteomes" id="UP000296733"/>
    </source>
</evidence>
<dbReference type="InterPro" id="IPR036465">
    <property type="entry name" value="vWFA_dom_sf"/>
</dbReference>
<protein>
    <submittedName>
        <fullName evidence="2">VWA domain-containing protein</fullName>
    </submittedName>
</protein>
<evidence type="ECO:0000256" key="1">
    <source>
        <dbReference type="SAM" id="MobiDB-lite"/>
    </source>
</evidence>
<organism evidence="3 4">
    <name type="scientific">Halobellus limi</name>
    <dbReference type="NCBI Taxonomy" id="699433"/>
    <lineage>
        <taxon>Archaea</taxon>
        <taxon>Methanobacteriati</taxon>
        <taxon>Methanobacteriota</taxon>
        <taxon>Stenosarchaea group</taxon>
        <taxon>Halobacteria</taxon>
        <taxon>Halobacteriales</taxon>
        <taxon>Haloferacaceae</taxon>
        <taxon>Halobellus</taxon>
    </lineage>
</organism>
<feature type="compositionally biased region" description="Acidic residues" evidence="1">
    <location>
        <begin position="193"/>
        <end position="202"/>
    </location>
</feature>
<feature type="region of interest" description="Disordered" evidence="1">
    <location>
        <begin position="485"/>
        <end position="511"/>
    </location>
</feature>
<dbReference type="EMBL" id="CP031311">
    <property type="protein sequence ID" value="QCC48040.1"/>
    <property type="molecule type" value="Genomic_DNA"/>
</dbReference>
<evidence type="ECO:0000313" key="3">
    <source>
        <dbReference type="EMBL" id="SEG37251.1"/>
    </source>
</evidence>
<dbReference type="RefSeq" id="WP_103991758.1">
    <property type="nucleotide sequence ID" value="NZ_CP031311.1"/>
</dbReference>
<dbReference type="EMBL" id="FNVN01000002">
    <property type="protein sequence ID" value="SEG37251.1"/>
    <property type="molecule type" value="Genomic_DNA"/>
</dbReference>
<feature type="compositionally biased region" description="Acidic residues" evidence="1">
    <location>
        <begin position="9"/>
        <end position="31"/>
    </location>
</feature>
<sequence length="511" mass="53448">MNANAGCDTESDAGCDTESDAGCDTESDAGCDTEASATNDSVAPDGAGGVGAGDSIPPSDSTPDGVPDFPAARRHVLIELLRLVANLRSENVTVPPSDTMAAARALSVVGLDDRDRVEDALRATLLSDPVDADAFESAFPTFWHRLRSGLSAVATDHDGPTAGEDGEGDERAATEANGSETDGTESGTLADAEPPDVDGSADEDGRVDVRIPTERRHATGDRPESTGESDARRYSAVGGRERVDVDTAPLTRGEVAAIDRFVDALATVPGRRRERSAAGDQVEARRALRASLATGGAPMELPLSRPTPSELRCCLLVDVSGSVLDTIDRSVLLAFADRLHDSARDAGVFLFDTDLVDVTEQFDRGDGDPAAALREAEVEWGGGTKIGGAFATLRREHPYAVDRRTVVVVVSDGLDVGDPDVLADGVTWLADRAGAVVWLNPLAVSPAFEPRSRGMSTAVPYVDALFGFAEPADLAEAARQLEQRGLGGTVGYEHDSRRSPRSADGDGGDRS</sequence>
<feature type="compositionally biased region" description="Basic and acidic residues" evidence="1">
    <location>
        <begin position="492"/>
        <end position="511"/>
    </location>
</feature>
<gene>
    <name evidence="2" type="ORF">DV707_10435</name>
    <name evidence="3" type="ORF">SAMN04488133_2065</name>
</gene>
<dbReference type="SUPFAM" id="SSF53300">
    <property type="entry name" value="vWA-like"/>
    <property type="match status" value="1"/>
</dbReference>